<feature type="domain" description="WW" evidence="2">
    <location>
        <begin position="98"/>
        <end position="132"/>
    </location>
</feature>
<protein>
    <recommendedName>
        <fullName evidence="2">WW domain-containing protein</fullName>
    </recommendedName>
</protein>
<evidence type="ECO:0000313" key="3">
    <source>
        <dbReference type="EMBL" id="CAD5221515.1"/>
    </source>
</evidence>
<feature type="compositionally biased region" description="Basic and acidic residues" evidence="1">
    <location>
        <begin position="159"/>
        <end position="183"/>
    </location>
</feature>
<comment type="caution">
    <text evidence="3">The sequence shown here is derived from an EMBL/GenBank/DDBJ whole genome shotgun (WGS) entry which is preliminary data.</text>
</comment>
<evidence type="ECO:0000256" key="1">
    <source>
        <dbReference type="SAM" id="MobiDB-lite"/>
    </source>
</evidence>
<evidence type="ECO:0000259" key="2">
    <source>
        <dbReference type="PROSITE" id="PS50020"/>
    </source>
</evidence>
<dbReference type="SMART" id="SM00456">
    <property type="entry name" value="WW"/>
    <property type="match status" value="1"/>
</dbReference>
<sequence length="267" mass="30799">MPLPPALLARLQKRGIVKAQEKDDEEEVFAENYDSEDSVEDEEEEVDQSRGGAPGCPNKWNQYHLCSEYCFDHWHEGTPESRLSEDYLSAKERMLNKYPLPDNWKEVYDPGVARHYYWNHVTDEVCWLSPNHPCANVTKPAPQMAAEYFEAKQKALEIEEEQKEQRKQKSKGRWDRRREELKRSMPPSDEPEPESVEEMSDRDRLKRAKRKGIDPMDPSAYSDVPEGNWGAGLVEEANTGVDTSASGPLFQSRPYPSPGDILRRNKS</sequence>
<reference evidence="3" key="1">
    <citation type="submission" date="2020-09" db="EMBL/GenBank/DDBJ databases">
        <authorList>
            <person name="Kikuchi T."/>
        </authorList>
    </citation>
    <scope>NUCLEOTIDE SEQUENCE</scope>
    <source>
        <strain evidence="3">SH1</strain>
    </source>
</reference>
<dbReference type="CDD" id="cd00201">
    <property type="entry name" value="WW"/>
    <property type="match status" value="1"/>
</dbReference>
<dbReference type="Proteomes" id="UP000614601">
    <property type="component" value="Unassembled WGS sequence"/>
</dbReference>
<dbReference type="Pfam" id="PF00397">
    <property type="entry name" value="WW"/>
    <property type="match status" value="1"/>
</dbReference>
<dbReference type="InterPro" id="IPR001202">
    <property type="entry name" value="WW_dom"/>
</dbReference>
<accession>A0A811L190</accession>
<dbReference type="AlphaFoldDB" id="A0A811L190"/>
<dbReference type="Proteomes" id="UP000783686">
    <property type="component" value="Unassembled WGS sequence"/>
</dbReference>
<feature type="region of interest" description="Disordered" evidence="1">
    <location>
        <begin position="19"/>
        <end position="53"/>
    </location>
</feature>
<dbReference type="OrthoDB" id="42462at2759"/>
<proteinExistence type="predicted"/>
<organism evidence="3 4">
    <name type="scientific">Bursaphelenchus okinawaensis</name>
    <dbReference type="NCBI Taxonomy" id="465554"/>
    <lineage>
        <taxon>Eukaryota</taxon>
        <taxon>Metazoa</taxon>
        <taxon>Ecdysozoa</taxon>
        <taxon>Nematoda</taxon>
        <taxon>Chromadorea</taxon>
        <taxon>Rhabditida</taxon>
        <taxon>Tylenchina</taxon>
        <taxon>Tylenchomorpha</taxon>
        <taxon>Aphelenchoidea</taxon>
        <taxon>Aphelenchoididae</taxon>
        <taxon>Bursaphelenchus</taxon>
    </lineage>
</organism>
<evidence type="ECO:0000313" key="4">
    <source>
        <dbReference type="Proteomes" id="UP000614601"/>
    </source>
</evidence>
<feature type="region of interest" description="Disordered" evidence="1">
    <location>
        <begin position="159"/>
        <end position="267"/>
    </location>
</feature>
<dbReference type="InterPro" id="IPR036020">
    <property type="entry name" value="WW_dom_sf"/>
</dbReference>
<keyword evidence="4" id="KW-1185">Reference proteome</keyword>
<name>A0A811L190_9BILA</name>
<gene>
    <name evidence="3" type="ORF">BOKJ2_LOCUS9483</name>
</gene>
<feature type="compositionally biased region" description="Acidic residues" evidence="1">
    <location>
        <begin position="189"/>
        <end position="198"/>
    </location>
</feature>
<dbReference type="PROSITE" id="PS50020">
    <property type="entry name" value="WW_DOMAIN_2"/>
    <property type="match status" value="1"/>
</dbReference>
<dbReference type="EMBL" id="CAJFDH010000004">
    <property type="protein sequence ID" value="CAD5221515.1"/>
    <property type="molecule type" value="Genomic_DNA"/>
</dbReference>
<feature type="compositionally biased region" description="Acidic residues" evidence="1">
    <location>
        <begin position="22"/>
        <end position="46"/>
    </location>
</feature>
<dbReference type="SUPFAM" id="SSF51045">
    <property type="entry name" value="WW domain"/>
    <property type="match status" value="1"/>
</dbReference>
<dbReference type="EMBL" id="CAJFCW020000004">
    <property type="protein sequence ID" value="CAG9115148.1"/>
    <property type="molecule type" value="Genomic_DNA"/>
</dbReference>
<dbReference type="Gene3D" id="2.20.70.10">
    <property type="match status" value="1"/>
</dbReference>
<dbReference type="Gene3D" id="3.40.30.10">
    <property type="entry name" value="Glutaredoxin"/>
    <property type="match status" value="1"/>
</dbReference>